<reference evidence="3 4" key="1">
    <citation type="submission" date="2024-02" db="EMBL/GenBank/DDBJ databases">
        <authorList>
            <person name="Daric V."/>
            <person name="Darras S."/>
        </authorList>
    </citation>
    <scope>NUCLEOTIDE SEQUENCE [LARGE SCALE GENOMIC DNA]</scope>
</reference>
<keyword evidence="2" id="KW-0732">Signal</keyword>
<proteinExistence type="predicted"/>
<sequence length="415" mass="47409">MFCCLLLTCFLVFTSTDQVNLHLDSRQFLLHGRSSSFGSLASCSIKRGYCLTGNRMFIWRVPSDSSTLRPSLLGRIRCYSIITLRLYIEFPYLTSVHHWRKCSTRAKNCYGNHIHCDNNNFFFRNHQCTELDILALFRPNLPRRVFSQTPHSQLSRLLATFDTQQDDLIFEVLTTFNEENKFLHCQLTKLIGTLYKVVGKIFPTEILTTTLGHQTMGFSLGDFMSRAACHSINGTVLPSLAYRNAFSQRPLIKYRDRNGHSQYGQLISDNIVLPGYTLSHEHRQVHQLNLPLSSIHINYNAPDYEKILNELPDFDSFTDLQSLLRSMSEANLLKEQMRHVLTSLTTTDETTYARSLVSQIRACRHQHQAPVAHPQQTQPSPLLRRSRDQPSSSGSSDDASPASSSRDDFADTHTI</sequence>
<feature type="compositionally biased region" description="Low complexity" evidence="1">
    <location>
        <begin position="368"/>
        <end position="379"/>
    </location>
</feature>
<feature type="signal peptide" evidence="2">
    <location>
        <begin position="1"/>
        <end position="16"/>
    </location>
</feature>
<feature type="compositionally biased region" description="Low complexity" evidence="1">
    <location>
        <begin position="389"/>
        <end position="404"/>
    </location>
</feature>
<accession>A0ABP0H2I8</accession>
<comment type="caution">
    <text evidence="3">The sequence shown here is derived from an EMBL/GenBank/DDBJ whole genome shotgun (WGS) entry which is preliminary data.</text>
</comment>
<keyword evidence="4" id="KW-1185">Reference proteome</keyword>
<evidence type="ECO:0000313" key="3">
    <source>
        <dbReference type="EMBL" id="CAK8698199.1"/>
    </source>
</evidence>
<feature type="chain" id="PRO_5047161941" evidence="2">
    <location>
        <begin position="17"/>
        <end position="415"/>
    </location>
</feature>
<evidence type="ECO:0000313" key="4">
    <source>
        <dbReference type="Proteomes" id="UP001642483"/>
    </source>
</evidence>
<dbReference type="SUPFAM" id="SSF161008">
    <property type="entry name" value="Viral glycoprotein ectodomain-like"/>
    <property type="match status" value="1"/>
</dbReference>
<evidence type="ECO:0000256" key="1">
    <source>
        <dbReference type="SAM" id="MobiDB-lite"/>
    </source>
</evidence>
<organism evidence="3 4">
    <name type="scientific">Clavelina lepadiformis</name>
    <name type="common">Light-bulb sea squirt</name>
    <name type="synonym">Ascidia lepadiformis</name>
    <dbReference type="NCBI Taxonomy" id="159417"/>
    <lineage>
        <taxon>Eukaryota</taxon>
        <taxon>Metazoa</taxon>
        <taxon>Chordata</taxon>
        <taxon>Tunicata</taxon>
        <taxon>Ascidiacea</taxon>
        <taxon>Aplousobranchia</taxon>
        <taxon>Clavelinidae</taxon>
        <taxon>Clavelina</taxon>
    </lineage>
</organism>
<dbReference type="EMBL" id="CAWYQH010000174">
    <property type="protein sequence ID" value="CAK8698199.1"/>
    <property type="molecule type" value="Genomic_DNA"/>
</dbReference>
<gene>
    <name evidence="3" type="ORF">CVLEPA_LOCUS31666</name>
</gene>
<name>A0ABP0H2I8_CLALP</name>
<protein>
    <submittedName>
        <fullName evidence="3">Uncharacterized protein</fullName>
    </submittedName>
</protein>
<feature type="region of interest" description="Disordered" evidence="1">
    <location>
        <begin position="364"/>
        <end position="415"/>
    </location>
</feature>
<feature type="compositionally biased region" description="Basic and acidic residues" evidence="1">
    <location>
        <begin position="405"/>
        <end position="415"/>
    </location>
</feature>
<dbReference type="Proteomes" id="UP001642483">
    <property type="component" value="Unassembled WGS sequence"/>
</dbReference>
<evidence type="ECO:0000256" key="2">
    <source>
        <dbReference type="SAM" id="SignalP"/>
    </source>
</evidence>